<organism evidence="3">
    <name type="scientific">Melampsora larici-populina (strain 98AG31 / pathotype 3-4-7)</name>
    <name type="common">Poplar leaf rust fungus</name>
    <dbReference type="NCBI Taxonomy" id="747676"/>
    <lineage>
        <taxon>Eukaryota</taxon>
        <taxon>Fungi</taxon>
        <taxon>Dikarya</taxon>
        <taxon>Basidiomycota</taxon>
        <taxon>Pucciniomycotina</taxon>
        <taxon>Pucciniomycetes</taxon>
        <taxon>Pucciniales</taxon>
        <taxon>Melampsoraceae</taxon>
        <taxon>Melampsora</taxon>
    </lineage>
</organism>
<dbReference type="HOGENOM" id="CLU_1510942_0_0_1"/>
<evidence type="ECO:0000313" key="3">
    <source>
        <dbReference type="Proteomes" id="UP000001072"/>
    </source>
</evidence>
<reference evidence="3" key="1">
    <citation type="journal article" date="2011" name="Proc. Natl. Acad. Sci. U.S.A.">
        <title>Obligate biotrophy features unraveled by the genomic analysis of rust fungi.</title>
        <authorList>
            <person name="Duplessis S."/>
            <person name="Cuomo C.A."/>
            <person name="Lin Y.-C."/>
            <person name="Aerts A."/>
            <person name="Tisserant E."/>
            <person name="Veneault-Fourrey C."/>
            <person name="Joly D.L."/>
            <person name="Hacquard S."/>
            <person name="Amselem J."/>
            <person name="Cantarel B.L."/>
            <person name="Chiu R."/>
            <person name="Coutinho P.M."/>
            <person name="Feau N."/>
            <person name="Field M."/>
            <person name="Frey P."/>
            <person name="Gelhaye E."/>
            <person name="Goldberg J."/>
            <person name="Grabherr M.G."/>
            <person name="Kodira C.D."/>
            <person name="Kohler A."/>
            <person name="Kuees U."/>
            <person name="Lindquist E.A."/>
            <person name="Lucas S.M."/>
            <person name="Mago R."/>
            <person name="Mauceli E."/>
            <person name="Morin E."/>
            <person name="Murat C."/>
            <person name="Pangilinan J.L."/>
            <person name="Park R."/>
            <person name="Pearson M."/>
            <person name="Quesneville H."/>
            <person name="Rouhier N."/>
            <person name="Sakthikumar S."/>
            <person name="Salamov A.A."/>
            <person name="Schmutz J."/>
            <person name="Selles B."/>
            <person name="Shapiro H."/>
            <person name="Tanguay P."/>
            <person name="Tuskan G.A."/>
            <person name="Henrissat B."/>
            <person name="Van de Peer Y."/>
            <person name="Rouze P."/>
            <person name="Ellis J.G."/>
            <person name="Dodds P.N."/>
            <person name="Schein J.E."/>
            <person name="Zhong S."/>
            <person name="Hamelin R.C."/>
            <person name="Grigoriev I.V."/>
            <person name="Szabo L.J."/>
            <person name="Martin F."/>
        </authorList>
    </citation>
    <scope>NUCLEOTIDE SEQUENCE [LARGE SCALE GENOMIC DNA]</scope>
    <source>
        <strain evidence="3">98AG31 / pathotype 3-4-7</strain>
    </source>
</reference>
<evidence type="ECO:0000313" key="2">
    <source>
        <dbReference type="EMBL" id="EGG04759.1"/>
    </source>
</evidence>
<keyword evidence="3" id="KW-1185">Reference proteome</keyword>
<feature type="compositionally biased region" description="Basic and acidic residues" evidence="1">
    <location>
        <begin position="10"/>
        <end position="25"/>
    </location>
</feature>
<dbReference type="VEuPathDB" id="FungiDB:MELLADRAFT_64573"/>
<dbReference type="AlphaFoldDB" id="F4RRY4"/>
<dbReference type="RefSeq" id="XP_007411850.1">
    <property type="nucleotide sequence ID" value="XM_007411788.1"/>
</dbReference>
<name>F4RRY4_MELLP</name>
<feature type="region of interest" description="Disordered" evidence="1">
    <location>
        <begin position="1"/>
        <end position="178"/>
    </location>
</feature>
<gene>
    <name evidence="2" type="ORF">MELLADRAFT_64573</name>
</gene>
<dbReference type="Proteomes" id="UP000001072">
    <property type="component" value="Unassembled WGS sequence"/>
</dbReference>
<dbReference type="KEGG" id="mlr:MELLADRAFT_64573"/>
<dbReference type="InParanoid" id="F4RRY4"/>
<evidence type="ECO:0000256" key="1">
    <source>
        <dbReference type="SAM" id="MobiDB-lite"/>
    </source>
</evidence>
<feature type="compositionally biased region" description="Polar residues" evidence="1">
    <location>
        <begin position="141"/>
        <end position="168"/>
    </location>
</feature>
<proteinExistence type="predicted"/>
<dbReference type="EMBL" id="GL883116">
    <property type="protein sequence ID" value="EGG04759.1"/>
    <property type="molecule type" value="Genomic_DNA"/>
</dbReference>
<dbReference type="GeneID" id="18930277"/>
<accession>F4RRY4</accession>
<sequence length="178" mass="19695">MHSSYTSSPHGHDNSDNTRRGHRDSSVYQYSDNLNLRAPGSGGLSSQVRGLHLGSSPHSNVPQHPNHPPYGREESLTPEQSNRKGSLPYRRNDLLPSHSGSDQANRRGSLASSRDAYDTPPPSQYIDPRTHYSNHLRGLVYSSNDDFTPFPTQSTAPLPTNTQLSTLSKRAHPERDDS</sequence>
<protein>
    <submittedName>
        <fullName evidence="2">Uncharacterized protein</fullName>
    </submittedName>
</protein>